<comment type="caution">
    <text evidence="3">The sequence shown here is derived from an EMBL/GenBank/DDBJ whole genome shotgun (WGS) entry which is preliminary data.</text>
</comment>
<evidence type="ECO:0000313" key="4">
    <source>
        <dbReference type="Proteomes" id="UP000265520"/>
    </source>
</evidence>
<organism evidence="3 4">
    <name type="scientific">Trifolium medium</name>
    <dbReference type="NCBI Taxonomy" id="97028"/>
    <lineage>
        <taxon>Eukaryota</taxon>
        <taxon>Viridiplantae</taxon>
        <taxon>Streptophyta</taxon>
        <taxon>Embryophyta</taxon>
        <taxon>Tracheophyta</taxon>
        <taxon>Spermatophyta</taxon>
        <taxon>Magnoliopsida</taxon>
        <taxon>eudicotyledons</taxon>
        <taxon>Gunneridae</taxon>
        <taxon>Pentapetalae</taxon>
        <taxon>rosids</taxon>
        <taxon>fabids</taxon>
        <taxon>Fabales</taxon>
        <taxon>Fabaceae</taxon>
        <taxon>Papilionoideae</taxon>
        <taxon>50 kb inversion clade</taxon>
        <taxon>NPAAA clade</taxon>
        <taxon>Hologalegina</taxon>
        <taxon>IRL clade</taxon>
        <taxon>Trifolieae</taxon>
        <taxon>Trifolium</taxon>
    </lineage>
</organism>
<reference evidence="3 4" key="1">
    <citation type="journal article" date="2018" name="Front. Plant Sci.">
        <title>Red Clover (Trifolium pratense) and Zigzag Clover (T. medium) - A Picture of Genomic Similarities and Differences.</title>
        <authorList>
            <person name="Dluhosova J."/>
            <person name="Istvanek J."/>
            <person name="Nedelnik J."/>
            <person name="Repkova J."/>
        </authorList>
    </citation>
    <scope>NUCLEOTIDE SEQUENCE [LARGE SCALE GENOMIC DNA]</scope>
    <source>
        <strain evidence="4">cv. 10/8</strain>
        <tissue evidence="3">Leaf</tissue>
    </source>
</reference>
<sequence>SKLSEKFHHLISYNMAQAKYTRIDNKRSSTSYCSTVTIVVFVALCLVGLWMMTSSVVPVQNVDDSQETKSEVKEQSEQSQVKEQPTDTTNSDTTNSDTTNSNAQQF</sequence>
<evidence type="ECO:0000313" key="3">
    <source>
        <dbReference type="EMBL" id="MCI21883.1"/>
    </source>
</evidence>
<dbReference type="EMBL" id="LXQA010127314">
    <property type="protein sequence ID" value="MCI21883.1"/>
    <property type="molecule type" value="Genomic_DNA"/>
</dbReference>
<evidence type="ECO:0000256" key="2">
    <source>
        <dbReference type="SAM" id="Phobius"/>
    </source>
</evidence>
<dbReference type="Proteomes" id="UP000265520">
    <property type="component" value="Unassembled WGS sequence"/>
</dbReference>
<keyword evidence="4" id="KW-1185">Reference proteome</keyword>
<feature type="non-terminal residue" evidence="3">
    <location>
        <position position="106"/>
    </location>
</feature>
<feature type="compositionally biased region" description="Basic and acidic residues" evidence="1">
    <location>
        <begin position="66"/>
        <end position="76"/>
    </location>
</feature>
<feature type="non-terminal residue" evidence="3">
    <location>
        <position position="1"/>
    </location>
</feature>
<accession>A0A392QBX9</accession>
<keyword evidence="2" id="KW-0472">Membrane</keyword>
<dbReference type="GO" id="GO:0032259">
    <property type="term" value="P:methylation"/>
    <property type="evidence" value="ECO:0007669"/>
    <property type="project" value="UniProtKB-KW"/>
</dbReference>
<feature type="compositionally biased region" description="Low complexity" evidence="1">
    <location>
        <begin position="77"/>
        <end position="106"/>
    </location>
</feature>
<dbReference type="AlphaFoldDB" id="A0A392QBX9"/>
<name>A0A392QBX9_9FABA</name>
<keyword evidence="3" id="KW-0489">Methyltransferase</keyword>
<dbReference type="GO" id="GO:0008168">
    <property type="term" value="F:methyltransferase activity"/>
    <property type="evidence" value="ECO:0007669"/>
    <property type="project" value="UniProtKB-KW"/>
</dbReference>
<protein>
    <submittedName>
        <fullName evidence="3">Putative methyltransferase PMT26-like</fullName>
    </submittedName>
</protein>
<evidence type="ECO:0000256" key="1">
    <source>
        <dbReference type="SAM" id="MobiDB-lite"/>
    </source>
</evidence>
<keyword evidence="2" id="KW-1133">Transmembrane helix</keyword>
<keyword evidence="2" id="KW-0812">Transmembrane</keyword>
<keyword evidence="3" id="KW-0808">Transferase</keyword>
<feature type="transmembrane region" description="Helical" evidence="2">
    <location>
        <begin position="32"/>
        <end position="52"/>
    </location>
</feature>
<feature type="region of interest" description="Disordered" evidence="1">
    <location>
        <begin position="60"/>
        <end position="106"/>
    </location>
</feature>
<proteinExistence type="predicted"/>